<dbReference type="InterPro" id="IPR036691">
    <property type="entry name" value="Endo/exonu/phosph_ase_sf"/>
</dbReference>
<dbReference type="AlphaFoldDB" id="A0AAU9UC40"/>
<evidence type="ECO:0000313" key="2">
    <source>
        <dbReference type="Proteomes" id="UP001153954"/>
    </source>
</evidence>
<gene>
    <name evidence="1" type="ORF">EEDITHA_LOCUS10938</name>
</gene>
<evidence type="ECO:0008006" key="3">
    <source>
        <dbReference type="Google" id="ProtNLM"/>
    </source>
</evidence>
<dbReference type="EMBL" id="CAKOGL010000015">
    <property type="protein sequence ID" value="CAH2095496.1"/>
    <property type="molecule type" value="Genomic_DNA"/>
</dbReference>
<proteinExistence type="predicted"/>
<sequence length="229" mass="26511">MDKLTLGVGIIYRPGDTSIKNFMDLFSTQLERRKRLIIFGDFNIDLLSTDNHVIEYMNELEETGIKIINKIDRKFSIRETNTTSTISDHNYTNVNNHSFNMSIIDSSFSDHKQIFLDIGALAPQITKKILYEAPNYEDLYASGLSGETPGDMPGDADGRGPLGRIFPWYEKTVQRRKLQEGGTLWKCLSRKLFTLEKNDIRNLNIIFEDLSTDLYTYGFEEKIFFEFQF</sequence>
<dbReference type="Proteomes" id="UP001153954">
    <property type="component" value="Unassembled WGS sequence"/>
</dbReference>
<accession>A0AAU9UC40</accession>
<evidence type="ECO:0000313" key="1">
    <source>
        <dbReference type="EMBL" id="CAH2095496.1"/>
    </source>
</evidence>
<reference evidence="1" key="1">
    <citation type="submission" date="2022-03" db="EMBL/GenBank/DDBJ databases">
        <authorList>
            <person name="Tunstrom K."/>
        </authorList>
    </citation>
    <scope>NUCLEOTIDE SEQUENCE</scope>
</reference>
<name>A0AAU9UC40_EUPED</name>
<comment type="caution">
    <text evidence="1">The sequence shown here is derived from an EMBL/GenBank/DDBJ whole genome shotgun (WGS) entry which is preliminary data.</text>
</comment>
<organism evidence="1 2">
    <name type="scientific">Euphydryas editha</name>
    <name type="common">Edith's checkerspot</name>
    <dbReference type="NCBI Taxonomy" id="104508"/>
    <lineage>
        <taxon>Eukaryota</taxon>
        <taxon>Metazoa</taxon>
        <taxon>Ecdysozoa</taxon>
        <taxon>Arthropoda</taxon>
        <taxon>Hexapoda</taxon>
        <taxon>Insecta</taxon>
        <taxon>Pterygota</taxon>
        <taxon>Neoptera</taxon>
        <taxon>Endopterygota</taxon>
        <taxon>Lepidoptera</taxon>
        <taxon>Glossata</taxon>
        <taxon>Ditrysia</taxon>
        <taxon>Papilionoidea</taxon>
        <taxon>Nymphalidae</taxon>
        <taxon>Nymphalinae</taxon>
        <taxon>Euphydryas</taxon>
    </lineage>
</organism>
<dbReference type="SUPFAM" id="SSF56219">
    <property type="entry name" value="DNase I-like"/>
    <property type="match status" value="1"/>
</dbReference>
<protein>
    <recommendedName>
        <fullName evidence="3">Endonuclease/exonuclease/phosphatase domain-containing protein</fullName>
    </recommendedName>
</protein>
<keyword evidence="2" id="KW-1185">Reference proteome</keyword>
<dbReference type="Gene3D" id="3.60.10.10">
    <property type="entry name" value="Endonuclease/exonuclease/phosphatase"/>
    <property type="match status" value="1"/>
</dbReference>